<sequence length="312" mass="35145">MSETTSLQRAEDLWFSPDVVVLRAGTRLFRVFTAFLKAQSSVFADMFAFPEPASAEIETMDGFPVVKLKDDPDEVEGFLKAMFYSSFFLAPWAQPELKDVVGTLRLSHKYDAPPLRRRALEHMELIYPTTLPDYDIRRDHDSDSIPKLPDTLIALKVATEVGALWLLPSIYYILCKSSVSEIMSEPGWNALGEKERAPCLVGHSEQTEYFPTSVAFLSSPSVRTSDWEACSLTRHHIARDNLQKVPMRAPLETSHEILTEMKFMGICDACMEAASAVCQADRQGFWDGLPQMFGLPPWAELEELRRVALSTS</sequence>
<dbReference type="AlphaFoldDB" id="A0AAD7F0E3"/>
<reference evidence="2" key="1">
    <citation type="submission" date="2023-03" db="EMBL/GenBank/DDBJ databases">
        <title>Massive genome expansion in bonnet fungi (Mycena s.s.) driven by repeated elements and novel gene families across ecological guilds.</title>
        <authorList>
            <consortium name="Lawrence Berkeley National Laboratory"/>
            <person name="Harder C.B."/>
            <person name="Miyauchi S."/>
            <person name="Viragh M."/>
            <person name="Kuo A."/>
            <person name="Thoen E."/>
            <person name="Andreopoulos B."/>
            <person name="Lu D."/>
            <person name="Skrede I."/>
            <person name="Drula E."/>
            <person name="Henrissat B."/>
            <person name="Morin E."/>
            <person name="Kohler A."/>
            <person name="Barry K."/>
            <person name="LaButti K."/>
            <person name="Morin E."/>
            <person name="Salamov A."/>
            <person name="Lipzen A."/>
            <person name="Mereny Z."/>
            <person name="Hegedus B."/>
            <person name="Baldrian P."/>
            <person name="Stursova M."/>
            <person name="Weitz H."/>
            <person name="Taylor A."/>
            <person name="Grigoriev I.V."/>
            <person name="Nagy L.G."/>
            <person name="Martin F."/>
            <person name="Kauserud H."/>
        </authorList>
    </citation>
    <scope>NUCLEOTIDE SEQUENCE</scope>
    <source>
        <strain evidence="2">CBHHK002</strain>
    </source>
</reference>
<evidence type="ECO:0000259" key="1">
    <source>
        <dbReference type="SMART" id="SM00225"/>
    </source>
</evidence>
<dbReference type="Proteomes" id="UP001218218">
    <property type="component" value="Unassembled WGS sequence"/>
</dbReference>
<evidence type="ECO:0000313" key="3">
    <source>
        <dbReference type="Proteomes" id="UP001218218"/>
    </source>
</evidence>
<dbReference type="InterPro" id="IPR000210">
    <property type="entry name" value="BTB/POZ_dom"/>
</dbReference>
<protein>
    <recommendedName>
        <fullName evidence="1">BTB domain-containing protein</fullName>
    </recommendedName>
</protein>
<dbReference type="InterPro" id="IPR011333">
    <property type="entry name" value="SKP1/BTB/POZ_sf"/>
</dbReference>
<accession>A0AAD7F0E3</accession>
<dbReference type="Gene3D" id="3.30.710.10">
    <property type="entry name" value="Potassium Channel Kv1.1, Chain A"/>
    <property type="match status" value="1"/>
</dbReference>
<gene>
    <name evidence="2" type="ORF">DFH08DRAFT_323102</name>
</gene>
<dbReference type="SMART" id="SM00225">
    <property type="entry name" value="BTB"/>
    <property type="match status" value="1"/>
</dbReference>
<name>A0AAD7F0E3_9AGAR</name>
<feature type="domain" description="BTB" evidence="1">
    <location>
        <begin position="18"/>
        <end position="127"/>
    </location>
</feature>
<keyword evidence="3" id="KW-1185">Reference proteome</keyword>
<dbReference type="EMBL" id="JARIHO010000004">
    <property type="protein sequence ID" value="KAJ7362426.1"/>
    <property type="molecule type" value="Genomic_DNA"/>
</dbReference>
<evidence type="ECO:0000313" key="2">
    <source>
        <dbReference type="EMBL" id="KAJ7362426.1"/>
    </source>
</evidence>
<proteinExistence type="predicted"/>
<comment type="caution">
    <text evidence="2">The sequence shown here is derived from an EMBL/GenBank/DDBJ whole genome shotgun (WGS) entry which is preliminary data.</text>
</comment>
<organism evidence="2 3">
    <name type="scientific">Mycena albidolilacea</name>
    <dbReference type="NCBI Taxonomy" id="1033008"/>
    <lineage>
        <taxon>Eukaryota</taxon>
        <taxon>Fungi</taxon>
        <taxon>Dikarya</taxon>
        <taxon>Basidiomycota</taxon>
        <taxon>Agaricomycotina</taxon>
        <taxon>Agaricomycetes</taxon>
        <taxon>Agaricomycetidae</taxon>
        <taxon>Agaricales</taxon>
        <taxon>Marasmiineae</taxon>
        <taxon>Mycenaceae</taxon>
        <taxon>Mycena</taxon>
    </lineage>
</organism>